<evidence type="ECO:0000313" key="15">
    <source>
        <dbReference type="EMBL" id="OZJ03077.1"/>
    </source>
</evidence>
<keyword evidence="16" id="KW-1185">Reference proteome</keyword>
<keyword evidence="8 12" id="KW-0256">Endoplasmic reticulum</keyword>
<evidence type="ECO:0000256" key="4">
    <source>
        <dbReference type="ARBA" id="ARBA00022018"/>
    </source>
</evidence>
<feature type="domain" description="Glycosyl transferase family 1" evidence="13">
    <location>
        <begin position="291"/>
        <end position="466"/>
    </location>
</feature>
<evidence type="ECO:0000256" key="6">
    <source>
        <dbReference type="ARBA" id="ARBA00022679"/>
    </source>
</evidence>
<evidence type="ECO:0000259" key="14">
    <source>
        <dbReference type="Pfam" id="PF15924"/>
    </source>
</evidence>
<evidence type="ECO:0000256" key="12">
    <source>
        <dbReference type="RuleBase" id="RU367051"/>
    </source>
</evidence>
<comment type="function">
    <text evidence="12">GDP-Man:Man(3)GlcNAc(2)-PP-Dol alpha-1,2-mannosyltransferase that operates in the biosynthetic pathway of dolichol-linked oligosaccharides, the glycan precursors employed in protein asparagine (N)-glycosylation. The assembly of dolichol-linked oligosaccharides begins on the cytosolic side of the endoplasmic reticulum membrane and finishes in its lumen. The sequential addition of sugars to dolichol pyrophosphate produces dolichol-linked oligosaccharides containing fourteen sugars, including two GlcNAcs, nine mannoses and three glucoses. Once assembled, the oligosaccharide is transferred from the lipid to nascent proteins by oligosaccharyltransferases. Catalyzes, on the cytoplasmic face of the endoplasmic reticulum, the addition of the fourth and fifth mannose residues to the dolichol-linked oligosaccharide chain, to produce Man(5)GlcNAc(2)-PP-dolichol core oligosaccharide.</text>
</comment>
<dbReference type="GO" id="GO:0005789">
    <property type="term" value="C:endoplasmic reticulum membrane"/>
    <property type="evidence" value="ECO:0007669"/>
    <property type="project" value="UniProtKB-SubCell"/>
</dbReference>
<dbReference type="Gene3D" id="3.40.50.2000">
    <property type="entry name" value="Glycogen Phosphorylase B"/>
    <property type="match status" value="1"/>
</dbReference>
<comment type="subcellular location">
    <subcellularLocation>
        <location evidence="1">Endoplasmic reticulum membrane</location>
        <topology evidence="1">Single-pass membrane protein</topology>
    </subcellularLocation>
</comment>
<keyword evidence="7 12" id="KW-0812">Transmembrane</keyword>
<dbReference type="OrthoDB" id="2276068at2759"/>
<evidence type="ECO:0000256" key="1">
    <source>
        <dbReference type="ARBA" id="ARBA00004389"/>
    </source>
</evidence>
<evidence type="ECO:0000256" key="7">
    <source>
        <dbReference type="ARBA" id="ARBA00022692"/>
    </source>
</evidence>
<feature type="transmembrane region" description="Helical" evidence="12">
    <location>
        <begin position="6"/>
        <end position="35"/>
    </location>
</feature>
<proteinExistence type="inferred from homology"/>
<dbReference type="SUPFAM" id="SSF53756">
    <property type="entry name" value="UDP-Glycosyltransferase/glycogen phosphorylase"/>
    <property type="match status" value="1"/>
</dbReference>
<keyword evidence="9 12" id="KW-1133">Transmembrane helix</keyword>
<keyword evidence="10 12" id="KW-0472">Membrane</keyword>
<dbReference type="CDD" id="cd03806">
    <property type="entry name" value="GT4_ALG11-like"/>
    <property type="match status" value="1"/>
</dbReference>
<dbReference type="AlphaFoldDB" id="A0A261XXK1"/>
<keyword evidence="6 12" id="KW-0808">Transferase</keyword>
<dbReference type="EMBL" id="MVBO01000106">
    <property type="protein sequence ID" value="OZJ03077.1"/>
    <property type="molecule type" value="Genomic_DNA"/>
</dbReference>
<keyword evidence="5 12" id="KW-0328">Glycosyltransferase</keyword>
<reference evidence="15 16" key="1">
    <citation type="journal article" date="2017" name="Mycologia">
        <title>Bifiguratus adelaidae, gen. et sp. nov., a new member of Mucoromycotina in endophytic and soil-dwelling habitats.</title>
        <authorList>
            <person name="Torres-Cruz T.J."/>
            <person name="Billingsley Tobias T.L."/>
            <person name="Almatruk M."/>
            <person name="Hesse C."/>
            <person name="Kuske C.R."/>
            <person name="Desiro A."/>
            <person name="Benucci G.M."/>
            <person name="Bonito G."/>
            <person name="Stajich J.E."/>
            <person name="Dunlap C."/>
            <person name="Arnold A.E."/>
            <person name="Porras-Alfaro A."/>
        </authorList>
    </citation>
    <scope>NUCLEOTIDE SEQUENCE [LARGE SCALE GENOMIC DNA]</scope>
    <source>
        <strain evidence="15 16">AZ0501</strain>
    </source>
</reference>
<dbReference type="GO" id="GO:0004377">
    <property type="term" value="F:GDP-Man:Man(3)GlcNAc(2)-PP-Dol alpha-1,2-mannosyltransferase activity"/>
    <property type="evidence" value="ECO:0007669"/>
    <property type="project" value="UniProtKB-UniRule"/>
</dbReference>
<dbReference type="Pfam" id="PF15924">
    <property type="entry name" value="ALG11_N"/>
    <property type="match status" value="1"/>
</dbReference>
<evidence type="ECO:0000256" key="5">
    <source>
        <dbReference type="ARBA" id="ARBA00022676"/>
    </source>
</evidence>
<feature type="domain" description="ALG11 mannosyltransferase N-terminal" evidence="14">
    <location>
        <begin position="65"/>
        <end position="271"/>
    </location>
</feature>
<comment type="pathway">
    <text evidence="2 12">Protein modification; protein glycosylation.</text>
</comment>
<evidence type="ECO:0000256" key="2">
    <source>
        <dbReference type="ARBA" id="ARBA00004922"/>
    </source>
</evidence>
<dbReference type="InterPro" id="IPR038013">
    <property type="entry name" value="ALG11"/>
</dbReference>
<gene>
    <name evidence="15" type="ORF">BZG36_04609</name>
</gene>
<dbReference type="GO" id="GO:0006488">
    <property type="term" value="P:dolichol-linked oligosaccharide biosynthetic process"/>
    <property type="evidence" value="ECO:0007669"/>
    <property type="project" value="EnsemblFungi"/>
</dbReference>
<comment type="caution">
    <text evidence="15">The sequence shown here is derived from an EMBL/GenBank/DDBJ whole genome shotgun (WGS) entry which is preliminary data.</text>
</comment>
<sequence>MDLSSVGLLVIGGLIIVAFVIGTLGILAYGFLFFFSNRLREKHWQNRRRILESLNPGEAPLDRFMVGYFHPYANAGAGGERVLWAAVRDIQRRYPEVIHVVYTGDQGIIKDEVLKKVQARFNIVLEPSSIAFVHLQKRYLVEESRYPRFTLIGQSLGSIFVGYEALSNVVPNLFFDTMGYAFTYPLVYLLCGCKIAAYVHYPTISSDMLAKVQDGTPRFTTDTTERRSWLWRFAKLGYYHIFAAIYGYCGRFADVVMANSTWTKGHVDQIWGTEATIVYPSCDTDHLNTLPLKARENYILSVAQFRPEKDHSLQLRSLHKLFQDHPSLAKGPNAVRLVMLGSSRNQGDEDRIARLRNESQELGLTDNVIFAINAPFADLVSWLGRAKIGLHTMWNEHFGIGVVEYMAAAMIPVAHNSGGPKLDIVTEYNHQKTGFLAEDPQSFADAIYKVLTMPDDEYLAIANNARAAASDKFSEVEFCDGLLACLGRILTS</sequence>
<dbReference type="InterPro" id="IPR001296">
    <property type="entry name" value="Glyco_trans_1"/>
</dbReference>
<accession>A0A261XXK1</accession>
<evidence type="ECO:0000256" key="11">
    <source>
        <dbReference type="ARBA" id="ARBA00045065"/>
    </source>
</evidence>
<dbReference type="PANTHER" id="PTHR45919">
    <property type="entry name" value="GDP-MAN:MAN(3)GLCNAC(2)-PP-DOL ALPHA-1,2-MANNOSYLTRANSFERASE"/>
    <property type="match status" value="1"/>
</dbReference>
<dbReference type="EC" id="2.4.1.131" evidence="3 12"/>
<comment type="catalytic activity">
    <reaction evidence="11 12">
        <text>an alpha-D-Man-(1-&gt;3)-[alpha-D-Man-(1-&gt;6)]-beta-D-Man-(1-&gt;4)-beta-D-GlcNAc-(1-&gt;4)-alpha-D-GlcNAc-diphospho-di-trans,poly-cis-dolichol + 2 GDP-alpha-D-mannose = an alpha-D-Man-(1-&gt;2)-alpha-D-Man-(1-&gt;2)-alpha-D-Man-(1-&gt;3)-[alpha-D-Man-(1-&gt;6)]-beta-D-Man-(1-&gt;4)-beta-D-GlcNAc-(1-&gt;4)-alpha-D-GlcNAc-diphospho-di-trans,poly-cis-dolichol + 2 GDP + 2 H(+)</text>
        <dbReference type="Rhea" id="RHEA:29523"/>
        <dbReference type="Rhea" id="RHEA-COMP:19515"/>
        <dbReference type="Rhea" id="RHEA-COMP:19516"/>
        <dbReference type="ChEBI" id="CHEBI:15378"/>
        <dbReference type="ChEBI" id="CHEBI:57527"/>
        <dbReference type="ChEBI" id="CHEBI:58189"/>
        <dbReference type="ChEBI" id="CHEBI:132511"/>
        <dbReference type="ChEBI" id="CHEBI:132515"/>
        <dbReference type="EC" id="2.4.1.131"/>
    </reaction>
    <physiologicalReaction direction="left-to-right" evidence="11 12">
        <dbReference type="Rhea" id="RHEA:29524"/>
    </physiologicalReaction>
</comment>
<evidence type="ECO:0000313" key="16">
    <source>
        <dbReference type="Proteomes" id="UP000242875"/>
    </source>
</evidence>
<name>A0A261XXK1_9FUNG</name>
<dbReference type="InterPro" id="IPR031814">
    <property type="entry name" value="ALG11_N"/>
</dbReference>
<evidence type="ECO:0000256" key="10">
    <source>
        <dbReference type="ARBA" id="ARBA00023136"/>
    </source>
</evidence>
<dbReference type="Proteomes" id="UP000242875">
    <property type="component" value="Unassembled WGS sequence"/>
</dbReference>
<dbReference type="UniPathway" id="UPA00378"/>
<comment type="similarity">
    <text evidence="12">Belongs to the glycosyltransferase group 1 family. Glycosyltransferase 4 subfamily.</text>
</comment>
<dbReference type="PANTHER" id="PTHR45919:SF1">
    <property type="entry name" value="GDP-MAN:MAN(3)GLCNAC(2)-PP-DOL ALPHA-1,2-MANNOSYLTRANSFERASE"/>
    <property type="match status" value="1"/>
</dbReference>
<protein>
    <recommendedName>
        <fullName evidence="4 12">GDP-Man:Man(3)GlcNAc(2)-PP-Dol alpha-1,2-mannosyltransferase</fullName>
        <ecNumber evidence="3 12">2.4.1.131</ecNumber>
    </recommendedName>
</protein>
<organism evidence="15 16">
    <name type="scientific">Bifiguratus adelaidae</name>
    <dbReference type="NCBI Taxonomy" id="1938954"/>
    <lineage>
        <taxon>Eukaryota</taxon>
        <taxon>Fungi</taxon>
        <taxon>Fungi incertae sedis</taxon>
        <taxon>Mucoromycota</taxon>
        <taxon>Mucoromycotina</taxon>
        <taxon>Endogonomycetes</taxon>
        <taxon>Endogonales</taxon>
        <taxon>Endogonales incertae sedis</taxon>
        <taxon>Bifiguratus</taxon>
    </lineage>
</organism>
<evidence type="ECO:0000256" key="3">
    <source>
        <dbReference type="ARBA" id="ARBA00012645"/>
    </source>
</evidence>
<dbReference type="Pfam" id="PF00534">
    <property type="entry name" value="Glycos_transf_1"/>
    <property type="match status" value="1"/>
</dbReference>
<evidence type="ECO:0000256" key="8">
    <source>
        <dbReference type="ARBA" id="ARBA00022824"/>
    </source>
</evidence>
<evidence type="ECO:0000259" key="13">
    <source>
        <dbReference type="Pfam" id="PF00534"/>
    </source>
</evidence>
<evidence type="ECO:0000256" key="9">
    <source>
        <dbReference type="ARBA" id="ARBA00022989"/>
    </source>
</evidence>